<dbReference type="GeneID" id="107220440"/>
<evidence type="ECO:0000313" key="2">
    <source>
        <dbReference type="Proteomes" id="UP000829291"/>
    </source>
</evidence>
<dbReference type="OrthoDB" id="6041230at2759"/>
<organism evidence="3">
    <name type="scientific">Neodiprion lecontei</name>
    <name type="common">Redheaded pine sawfly</name>
    <dbReference type="NCBI Taxonomy" id="441921"/>
    <lineage>
        <taxon>Eukaryota</taxon>
        <taxon>Metazoa</taxon>
        <taxon>Ecdysozoa</taxon>
        <taxon>Arthropoda</taxon>
        <taxon>Hexapoda</taxon>
        <taxon>Insecta</taxon>
        <taxon>Pterygota</taxon>
        <taxon>Neoptera</taxon>
        <taxon>Endopterygota</taxon>
        <taxon>Hymenoptera</taxon>
        <taxon>Tenthredinoidea</taxon>
        <taxon>Diprionidae</taxon>
        <taxon>Diprioninae</taxon>
        <taxon>Neodiprion</taxon>
    </lineage>
</organism>
<dbReference type="Gene3D" id="1.10.238.10">
    <property type="entry name" value="EF-hand"/>
    <property type="match status" value="1"/>
</dbReference>
<dbReference type="InParanoid" id="A0A6J0BL64"/>
<dbReference type="SUPFAM" id="SSF47473">
    <property type="entry name" value="EF-hand"/>
    <property type="match status" value="1"/>
</dbReference>
<dbReference type="RefSeq" id="XP_015514528.1">
    <property type="nucleotide sequence ID" value="XM_015659042.2"/>
</dbReference>
<feature type="compositionally biased region" description="Polar residues" evidence="1">
    <location>
        <begin position="23"/>
        <end position="43"/>
    </location>
</feature>
<evidence type="ECO:0000313" key="3">
    <source>
        <dbReference type="RefSeq" id="XP_015514528.1"/>
    </source>
</evidence>
<feature type="region of interest" description="Disordered" evidence="1">
    <location>
        <begin position="1"/>
        <end position="54"/>
    </location>
</feature>
<dbReference type="Proteomes" id="UP000829291">
    <property type="component" value="Chromosome 1"/>
</dbReference>
<reference evidence="3" key="1">
    <citation type="submission" date="2025-08" db="UniProtKB">
        <authorList>
            <consortium name="RefSeq"/>
        </authorList>
    </citation>
    <scope>IDENTIFICATION</scope>
    <source>
        <tissue evidence="3">Thorax and Abdomen</tissue>
    </source>
</reference>
<name>A0A6J0BL64_NEOLC</name>
<protein>
    <submittedName>
        <fullName evidence="3">Uncharacterized protein LOC107220440</fullName>
    </submittedName>
</protein>
<keyword evidence="2" id="KW-1185">Reference proteome</keyword>
<dbReference type="AlphaFoldDB" id="A0A6J0BL64"/>
<dbReference type="KEGG" id="nlo:107220440"/>
<proteinExistence type="predicted"/>
<accession>A0A6J0BL64</accession>
<gene>
    <name evidence="3" type="primary">LOC107220440</name>
</gene>
<evidence type="ECO:0000256" key="1">
    <source>
        <dbReference type="SAM" id="MobiDB-lite"/>
    </source>
</evidence>
<dbReference type="InterPro" id="IPR011992">
    <property type="entry name" value="EF-hand-dom_pair"/>
</dbReference>
<sequence length="370" mass="41979">MESRSDSIREASSISSAPVLRGNATNQNLKRNSGGSVELSGSQADEKHSPSRVPRKFITNWRQACDRTKDRTKELLKRWRTIPGQEDGFNEPPAKEIDHPGWSVHVWTTWVSRFPSDESLATNEMPTKDVGALQRLAPVQRDKLAHFFTYLLDHRRTGSVSKRDFELLSERLRRFADWSKNSPEYLRLMEIEQGLIESIISRDLAASEDDKQVDLEDWLNWWAQKVAPPGGRSFSDLPLWVKALPRVFFLAINTSATGRITKDEIAAFYSFVVGFDSDRIKSCIDVAYSSMTSNGDHPLGWTQYQLVFANFLFGRGPFGPGEHLLGMTESCVLRAESISFPIDYSAMNTPVDKMEVYSPHCKTNRRSVIV</sequence>